<evidence type="ECO:0000313" key="3">
    <source>
        <dbReference type="Proteomes" id="UP001589610"/>
    </source>
</evidence>
<dbReference type="NCBIfam" id="NF042914">
    <property type="entry name" value="SAV915_dom"/>
    <property type="match status" value="1"/>
</dbReference>
<reference evidence="2 3" key="1">
    <citation type="submission" date="2024-09" db="EMBL/GenBank/DDBJ databases">
        <authorList>
            <person name="Sun Q."/>
            <person name="Mori K."/>
        </authorList>
    </citation>
    <scope>NUCLEOTIDE SEQUENCE [LARGE SCALE GENOMIC DNA]</scope>
    <source>
        <strain evidence="2 3">JCM 3028</strain>
    </source>
</reference>
<dbReference type="RefSeq" id="WP_386153030.1">
    <property type="nucleotide sequence ID" value="NZ_JBHMBS010000001.1"/>
</dbReference>
<sequence length="87" mass="9600">MSEVPLYVPVREGAFSMSLRLFRTDSGRRTAAAFSSPMRLTKVLGADQRWIRLTEPALRHMIEDLNVTGVVIDPAGTTARRTSPQAA</sequence>
<dbReference type="Proteomes" id="UP001589610">
    <property type="component" value="Unassembled WGS sequence"/>
</dbReference>
<dbReference type="InterPro" id="IPR009839">
    <property type="entry name" value="SseB_N"/>
</dbReference>
<feature type="domain" description="SseB protein N-terminal" evidence="1">
    <location>
        <begin position="9"/>
        <end position="78"/>
    </location>
</feature>
<gene>
    <name evidence="2" type="ORF">ACFFRH_00175</name>
</gene>
<organism evidence="2 3">
    <name type="scientific">Streptosporangium vulgare</name>
    <dbReference type="NCBI Taxonomy" id="46190"/>
    <lineage>
        <taxon>Bacteria</taxon>
        <taxon>Bacillati</taxon>
        <taxon>Actinomycetota</taxon>
        <taxon>Actinomycetes</taxon>
        <taxon>Streptosporangiales</taxon>
        <taxon>Streptosporangiaceae</taxon>
        <taxon>Streptosporangium</taxon>
    </lineage>
</organism>
<name>A0ABV5T484_9ACTN</name>
<accession>A0ABV5T484</accession>
<comment type="caution">
    <text evidence="2">The sequence shown here is derived from an EMBL/GenBank/DDBJ whole genome shotgun (WGS) entry which is preliminary data.</text>
</comment>
<dbReference type="Pfam" id="PF07179">
    <property type="entry name" value="SseB"/>
    <property type="match status" value="1"/>
</dbReference>
<keyword evidence="3" id="KW-1185">Reference proteome</keyword>
<evidence type="ECO:0000313" key="2">
    <source>
        <dbReference type="EMBL" id="MFB9673884.1"/>
    </source>
</evidence>
<protein>
    <submittedName>
        <fullName evidence="2">SAV_915 family protein</fullName>
    </submittedName>
</protein>
<dbReference type="InterPro" id="IPR049975">
    <property type="entry name" value="SAV_915-like_dom"/>
</dbReference>
<dbReference type="EMBL" id="JBHMBS010000001">
    <property type="protein sequence ID" value="MFB9673884.1"/>
    <property type="molecule type" value="Genomic_DNA"/>
</dbReference>
<evidence type="ECO:0000259" key="1">
    <source>
        <dbReference type="Pfam" id="PF07179"/>
    </source>
</evidence>
<proteinExistence type="predicted"/>